<dbReference type="Gene3D" id="3.40.50.920">
    <property type="match status" value="1"/>
</dbReference>
<keyword evidence="7" id="KW-0460">Magnesium</keyword>
<comment type="cofactor">
    <cofactor evidence="1">
        <name>Mg(2+)</name>
        <dbReference type="ChEBI" id="CHEBI:18420"/>
    </cofactor>
</comment>
<dbReference type="InterPro" id="IPR005475">
    <property type="entry name" value="Transketolase-like_Pyr-bd"/>
</dbReference>
<dbReference type="CDD" id="cd02012">
    <property type="entry name" value="TPP_TK"/>
    <property type="match status" value="1"/>
</dbReference>
<keyword evidence="5 12" id="KW-0808">Transferase</keyword>
<evidence type="ECO:0000256" key="5">
    <source>
        <dbReference type="ARBA" id="ARBA00022679"/>
    </source>
</evidence>
<dbReference type="InterPro" id="IPR055152">
    <property type="entry name" value="Transketolase-like_C_2"/>
</dbReference>
<dbReference type="SUPFAM" id="SSF52922">
    <property type="entry name" value="TK C-terminal domain-like"/>
    <property type="match status" value="1"/>
</dbReference>
<evidence type="ECO:0000256" key="1">
    <source>
        <dbReference type="ARBA" id="ARBA00001946"/>
    </source>
</evidence>
<dbReference type="EMBL" id="JBFSHR010000026">
    <property type="protein sequence ID" value="MEX6429825.1"/>
    <property type="molecule type" value="Genomic_DNA"/>
</dbReference>
<evidence type="ECO:0000256" key="8">
    <source>
        <dbReference type="ARBA" id="ARBA00023052"/>
    </source>
</evidence>
<comment type="caution">
    <text evidence="12">The sequence shown here is derived from an EMBL/GenBank/DDBJ whole genome shotgun (WGS) entry which is preliminary data.</text>
</comment>
<reference evidence="12 13" key="1">
    <citation type="submission" date="2024-07" db="EMBL/GenBank/DDBJ databases">
        <title>Draft Genome Sequence of Ferrimicrobium acidiphilum Strain YE2023, Isolated from a Pulp of Bioleach Reactor.</title>
        <authorList>
            <person name="Elkina Y.A."/>
            <person name="Bulaeva A.G."/>
            <person name="Beletsky A.V."/>
            <person name="Mardanov A.V."/>
        </authorList>
    </citation>
    <scope>NUCLEOTIDE SEQUENCE [LARGE SCALE GENOMIC DNA]</scope>
    <source>
        <strain evidence="12 13">YE2023</strain>
    </source>
</reference>
<evidence type="ECO:0000256" key="2">
    <source>
        <dbReference type="ARBA" id="ARBA00001964"/>
    </source>
</evidence>
<dbReference type="Proteomes" id="UP001560267">
    <property type="component" value="Unassembled WGS sequence"/>
</dbReference>
<organism evidence="12 13">
    <name type="scientific">Ferrimicrobium acidiphilum</name>
    <dbReference type="NCBI Taxonomy" id="121039"/>
    <lineage>
        <taxon>Bacteria</taxon>
        <taxon>Bacillati</taxon>
        <taxon>Actinomycetota</taxon>
        <taxon>Acidimicrobiia</taxon>
        <taxon>Acidimicrobiales</taxon>
        <taxon>Acidimicrobiaceae</taxon>
        <taxon>Ferrimicrobium</taxon>
    </lineage>
</organism>
<comment type="cofactor">
    <cofactor evidence="2">
        <name>thiamine diphosphate</name>
        <dbReference type="ChEBI" id="CHEBI:58937"/>
    </cofactor>
</comment>
<dbReference type="InterPro" id="IPR005474">
    <property type="entry name" value="Transketolase_N"/>
</dbReference>
<comment type="similarity">
    <text evidence="3">Belongs to the transketolase family.</text>
</comment>
<dbReference type="NCBIfam" id="TIGR00232">
    <property type="entry name" value="tktlase_bact"/>
    <property type="match status" value="1"/>
</dbReference>
<evidence type="ECO:0000313" key="12">
    <source>
        <dbReference type="EMBL" id="MEX6429825.1"/>
    </source>
</evidence>
<evidence type="ECO:0000256" key="10">
    <source>
        <dbReference type="NCBIfam" id="TIGR00232"/>
    </source>
</evidence>
<keyword evidence="6" id="KW-0479">Metal-binding</keyword>
<gene>
    <name evidence="12" type="primary">tkt</name>
    <name evidence="12" type="ORF">AB6A68_08245</name>
</gene>
<keyword evidence="8" id="KW-0786">Thiamine pyrophosphate</keyword>
<protein>
    <recommendedName>
        <fullName evidence="4 10">Transketolase</fullName>
        <ecNumber evidence="4 10">2.2.1.1</ecNumber>
    </recommendedName>
</protein>
<dbReference type="PANTHER" id="PTHR43522:SF2">
    <property type="entry name" value="TRANSKETOLASE 1-RELATED"/>
    <property type="match status" value="1"/>
</dbReference>
<dbReference type="InterPro" id="IPR033247">
    <property type="entry name" value="Transketolase_fam"/>
</dbReference>
<dbReference type="CDD" id="cd07033">
    <property type="entry name" value="TPP_PYR_DXS_TK_like"/>
    <property type="match status" value="1"/>
</dbReference>
<dbReference type="Pfam" id="PF02779">
    <property type="entry name" value="Transket_pyr"/>
    <property type="match status" value="1"/>
</dbReference>
<evidence type="ECO:0000256" key="4">
    <source>
        <dbReference type="ARBA" id="ARBA00013152"/>
    </source>
</evidence>
<evidence type="ECO:0000256" key="3">
    <source>
        <dbReference type="ARBA" id="ARBA00007131"/>
    </source>
</evidence>
<evidence type="ECO:0000256" key="9">
    <source>
        <dbReference type="ARBA" id="ARBA00049473"/>
    </source>
</evidence>
<accession>A0ABV3Y2S0</accession>
<dbReference type="Pfam" id="PF22613">
    <property type="entry name" value="Transketolase_C_1"/>
    <property type="match status" value="1"/>
</dbReference>
<evidence type="ECO:0000256" key="6">
    <source>
        <dbReference type="ARBA" id="ARBA00022723"/>
    </source>
</evidence>
<dbReference type="GO" id="GO:0004802">
    <property type="term" value="F:transketolase activity"/>
    <property type="evidence" value="ECO:0007669"/>
    <property type="project" value="UniProtKB-EC"/>
</dbReference>
<dbReference type="InterPro" id="IPR005478">
    <property type="entry name" value="Transketolase_bac-like"/>
</dbReference>
<dbReference type="Pfam" id="PF00456">
    <property type="entry name" value="Transketolase_N"/>
    <property type="match status" value="1"/>
</dbReference>
<dbReference type="InterPro" id="IPR009014">
    <property type="entry name" value="Transketo_C/PFOR_II"/>
</dbReference>
<evidence type="ECO:0000259" key="11">
    <source>
        <dbReference type="SMART" id="SM00861"/>
    </source>
</evidence>
<dbReference type="SMART" id="SM00861">
    <property type="entry name" value="Transket_pyr"/>
    <property type="match status" value="1"/>
</dbReference>
<dbReference type="PANTHER" id="PTHR43522">
    <property type="entry name" value="TRANSKETOLASE"/>
    <property type="match status" value="1"/>
</dbReference>
<keyword evidence="13" id="KW-1185">Reference proteome</keyword>
<proteinExistence type="inferred from homology"/>
<dbReference type="InterPro" id="IPR029061">
    <property type="entry name" value="THDP-binding"/>
</dbReference>
<feature type="domain" description="Transketolase-like pyrimidine-binding" evidence="11">
    <location>
        <begin position="360"/>
        <end position="529"/>
    </location>
</feature>
<evidence type="ECO:0000313" key="13">
    <source>
        <dbReference type="Proteomes" id="UP001560267"/>
    </source>
</evidence>
<name>A0ABV3Y2S0_9ACTN</name>
<comment type="catalytic activity">
    <reaction evidence="9">
        <text>D-sedoheptulose 7-phosphate + D-glyceraldehyde 3-phosphate = aldehydo-D-ribose 5-phosphate + D-xylulose 5-phosphate</text>
        <dbReference type="Rhea" id="RHEA:10508"/>
        <dbReference type="ChEBI" id="CHEBI:57483"/>
        <dbReference type="ChEBI" id="CHEBI:57737"/>
        <dbReference type="ChEBI" id="CHEBI:58273"/>
        <dbReference type="ChEBI" id="CHEBI:59776"/>
        <dbReference type="EC" id="2.2.1.1"/>
    </reaction>
</comment>
<evidence type="ECO:0000256" key="7">
    <source>
        <dbReference type="ARBA" id="ARBA00022842"/>
    </source>
</evidence>
<dbReference type="EC" id="2.2.1.1" evidence="4 10"/>
<dbReference type="Gene3D" id="3.40.50.970">
    <property type="match status" value="2"/>
</dbReference>
<sequence length="663" mass="71808">MTELKSDFGGLKGPDIYDVASNALRFLALDAVEQANSGHPGTPMAMAPVIYRLFTRFLRHDPKQPDWPDRDRFVLSGGHASMLLYGALHLNGYDLTLEDLQRFRRYPSRCPGHPERGMTPGVEVTTGPLGQGVANAVGLALAERLAANEFNTDEVAIVDHRTWVLCGDGDMMEGVASEASSLAGHLRLEKLTILYDSNQVTLDGPSSLSLDEEVATRYLAYGFRVLRITDVDDFAQVDAVLTTATQTRGQPTLVIMNSHIGIGSPFHDDHRAHGAALGAEAVLATREQLNWPHPPFVVPEEAYAAWRLDRDSGYTTWEADCERARAAGPDRYREFRRRVIEARLGEGSFDLPHFDTGSSISTRVALGATLRAAAERLPEIVGGAADVESSTETKLAGQVSWPTYAGRDIYFGVREHAMAAITNGIAAHGGFLPFASTFFVFSDYLKPALRLSAIMELPSLFIFTHDSIALGEDGTTHQPVEQLAALRAVPNLVVLRPADANETAASVAFAMRRSQGPTVLVLSRQALPVLAETVGIDSQSLGGHRLHEGGDLTLVATGSEVSLALEAARRLEGKGIHARVVSVPSLELLRARPRSEREELLGAAPRIAIEAASAFGWYEFVDAVVAMHTFGGSGRKDEVLEAFGFTPERVVESIEAILKGDDK</sequence>
<dbReference type="SUPFAM" id="SSF52518">
    <property type="entry name" value="Thiamin diphosphate-binding fold (THDP-binding)"/>
    <property type="match status" value="2"/>
</dbReference>
<dbReference type="RefSeq" id="WP_369084543.1">
    <property type="nucleotide sequence ID" value="NZ_JBFSHR010000026.1"/>
</dbReference>